<sequence>MILEPQVWTAAPADSSGNWATDLMESLGSPGVAIATGLESLFPTVPSELVLLLGGYTARLGDLNFFALVCWSTLGSVVGSVLHYYVGALLGRRRTRAIFIRFPLVQESDLDRAEGWFGRYGAKAVLVGRLIPIVRSYVSLPAGIERMPMPLFAAYTAIGSLLWNLALLTAGYAVGSSHDTVEQYANGFTAVVGGILLVLVVRFVVVRLRARRRERREAPAESA</sequence>
<evidence type="ECO:0000256" key="6">
    <source>
        <dbReference type="ARBA" id="ARBA00023136"/>
    </source>
</evidence>
<feature type="transmembrane region" description="Helical" evidence="7">
    <location>
        <begin position="187"/>
        <end position="206"/>
    </location>
</feature>
<evidence type="ECO:0000256" key="4">
    <source>
        <dbReference type="ARBA" id="ARBA00022692"/>
    </source>
</evidence>
<evidence type="ECO:0000313" key="10">
    <source>
        <dbReference type="Proteomes" id="UP001500443"/>
    </source>
</evidence>
<organism evidence="9 10">
    <name type="scientific">Streptomyces synnematoformans</name>
    <dbReference type="NCBI Taxonomy" id="415721"/>
    <lineage>
        <taxon>Bacteria</taxon>
        <taxon>Bacillati</taxon>
        <taxon>Actinomycetota</taxon>
        <taxon>Actinomycetes</taxon>
        <taxon>Kitasatosporales</taxon>
        <taxon>Streptomycetaceae</taxon>
        <taxon>Streptomyces</taxon>
    </lineage>
</organism>
<dbReference type="RefSeq" id="WP_344293633.1">
    <property type="nucleotide sequence ID" value="NZ_BAAAPF010000288.1"/>
</dbReference>
<gene>
    <name evidence="9" type="ORF">GCM10009802_56660</name>
</gene>
<feature type="transmembrane region" description="Helical" evidence="7">
    <location>
        <begin position="65"/>
        <end position="86"/>
    </location>
</feature>
<dbReference type="EMBL" id="BAAAPF010000288">
    <property type="protein sequence ID" value="GAA1500871.1"/>
    <property type="molecule type" value="Genomic_DNA"/>
</dbReference>
<evidence type="ECO:0000313" key="9">
    <source>
        <dbReference type="EMBL" id="GAA1500871.1"/>
    </source>
</evidence>
<evidence type="ECO:0000256" key="2">
    <source>
        <dbReference type="ARBA" id="ARBA00010792"/>
    </source>
</evidence>
<keyword evidence="5 7" id="KW-1133">Transmembrane helix</keyword>
<evidence type="ECO:0000256" key="1">
    <source>
        <dbReference type="ARBA" id="ARBA00004651"/>
    </source>
</evidence>
<keyword evidence="6 7" id="KW-0472">Membrane</keyword>
<comment type="subcellular location">
    <subcellularLocation>
        <location evidence="1">Cell membrane</location>
        <topology evidence="1">Multi-pass membrane protein</topology>
    </subcellularLocation>
</comment>
<dbReference type="InterPro" id="IPR051311">
    <property type="entry name" value="DedA_domain"/>
</dbReference>
<reference evidence="9 10" key="1">
    <citation type="journal article" date="2019" name="Int. J. Syst. Evol. Microbiol.">
        <title>The Global Catalogue of Microorganisms (GCM) 10K type strain sequencing project: providing services to taxonomists for standard genome sequencing and annotation.</title>
        <authorList>
            <consortium name="The Broad Institute Genomics Platform"/>
            <consortium name="The Broad Institute Genome Sequencing Center for Infectious Disease"/>
            <person name="Wu L."/>
            <person name="Ma J."/>
        </authorList>
    </citation>
    <scope>NUCLEOTIDE SEQUENCE [LARGE SCALE GENOMIC DNA]</scope>
    <source>
        <strain evidence="9 10">JCM 15481</strain>
    </source>
</reference>
<accession>A0ABN1ZLX3</accession>
<evidence type="ECO:0000256" key="5">
    <source>
        <dbReference type="ARBA" id="ARBA00022989"/>
    </source>
</evidence>
<dbReference type="InterPro" id="IPR032816">
    <property type="entry name" value="VTT_dom"/>
</dbReference>
<proteinExistence type="inferred from homology"/>
<evidence type="ECO:0000259" key="8">
    <source>
        <dbReference type="Pfam" id="PF09335"/>
    </source>
</evidence>
<evidence type="ECO:0000256" key="7">
    <source>
        <dbReference type="SAM" id="Phobius"/>
    </source>
</evidence>
<name>A0ABN1ZLX3_9ACTN</name>
<keyword evidence="3" id="KW-1003">Cell membrane</keyword>
<dbReference type="Pfam" id="PF09335">
    <property type="entry name" value="VTT_dom"/>
    <property type="match status" value="1"/>
</dbReference>
<feature type="transmembrane region" description="Helical" evidence="7">
    <location>
        <begin position="152"/>
        <end position="175"/>
    </location>
</feature>
<protein>
    <recommendedName>
        <fullName evidence="8">VTT domain-containing protein</fullName>
    </recommendedName>
</protein>
<dbReference type="PANTHER" id="PTHR42709">
    <property type="entry name" value="ALKALINE PHOSPHATASE LIKE PROTEIN"/>
    <property type="match status" value="1"/>
</dbReference>
<dbReference type="Proteomes" id="UP001500443">
    <property type="component" value="Unassembled WGS sequence"/>
</dbReference>
<comment type="similarity">
    <text evidence="2">Belongs to the DedA family.</text>
</comment>
<comment type="caution">
    <text evidence="9">The sequence shown here is derived from an EMBL/GenBank/DDBJ whole genome shotgun (WGS) entry which is preliminary data.</text>
</comment>
<dbReference type="PANTHER" id="PTHR42709:SF6">
    <property type="entry name" value="UNDECAPRENYL PHOSPHATE TRANSPORTER A"/>
    <property type="match status" value="1"/>
</dbReference>
<feature type="domain" description="VTT" evidence="8">
    <location>
        <begin position="45"/>
        <end position="172"/>
    </location>
</feature>
<evidence type="ECO:0000256" key="3">
    <source>
        <dbReference type="ARBA" id="ARBA00022475"/>
    </source>
</evidence>
<keyword evidence="10" id="KW-1185">Reference proteome</keyword>
<keyword evidence="4 7" id="KW-0812">Transmembrane</keyword>